<accession>A0AAV5MK13</accession>
<evidence type="ECO:0000313" key="3">
    <source>
        <dbReference type="EMBL" id="GKV49136.1"/>
    </source>
</evidence>
<dbReference type="GO" id="GO:0007264">
    <property type="term" value="P:small GTPase-mediated signal transduction"/>
    <property type="evidence" value="ECO:0007669"/>
    <property type="project" value="InterPro"/>
</dbReference>
<evidence type="ECO:0000313" key="4">
    <source>
        <dbReference type="Proteomes" id="UP001054252"/>
    </source>
</evidence>
<reference evidence="3 4" key="1">
    <citation type="journal article" date="2021" name="Commun. Biol.">
        <title>The genome of Shorea leprosula (Dipterocarpaceae) highlights the ecological relevance of drought in aseasonal tropical rainforests.</title>
        <authorList>
            <person name="Ng K.K.S."/>
            <person name="Kobayashi M.J."/>
            <person name="Fawcett J.A."/>
            <person name="Hatakeyama M."/>
            <person name="Paape T."/>
            <person name="Ng C.H."/>
            <person name="Ang C.C."/>
            <person name="Tnah L.H."/>
            <person name="Lee C.T."/>
            <person name="Nishiyama T."/>
            <person name="Sese J."/>
            <person name="O'Brien M.J."/>
            <person name="Copetti D."/>
            <person name="Mohd Noor M.I."/>
            <person name="Ong R.C."/>
            <person name="Putra M."/>
            <person name="Sireger I.Z."/>
            <person name="Indrioko S."/>
            <person name="Kosugi Y."/>
            <person name="Izuno A."/>
            <person name="Isagi Y."/>
            <person name="Lee S.L."/>
            <person name="Shimizu K.K."/>
        </authorList>
    </citation>
    <scope>NUCLEOTIDE SEQUENCE [LARGE SCALE GENOMIC DNA]</scope>
    <source>
        <strain evidence="3">214</strain>
    </source>
</reference>
<keyword evidence="4" id="KW-1185">Reference proteome</keyword>
<dbReference type="Proteomes" id="UP001054252">
    <property type="component" value="Unassembled WGS sequence"/>
</dbReference>
<proteinExistence type="predicted"/>
<keyword evidence="2" id="KW-0472">Membrane</keyword>
<feature type="compositionally biased region" description="Polar residues" evidence="1">
    <location>
        <begin position="129"/>
        <end position="144"/>
    </location>
</feature>
<evidence type="ECO:0000256" key="2">
    <source>
        <dbReference type="SAM" id="Phobius"/>
    </source>
</evidence>
<dbReference type="EMBL" id="BPVZ01000287">
    <property type="protein sequence ID" value="GKV49136.1"/>
    <property type="molecule type" value="Genomic_DNA"/>
</dbReference>
<name>A0AAV5MK13_9ROSI</name>
<dbReference type="InterPro" id="IPR026791">
    <property type="entry name" value="DOCK"/>
</dbReference>
<evidence type="ECO:0000256" key="1">
    <source>
        <dbReference type="SAM" id="MobiDB-lite"/>
    </source>
</evidence>
<keyword evidence="2" id="KW-1133">Transmembrane helix</keyword>
<protein>
    <submittedName>
        <fullName evidence="3">Uncharacterized protein</fullName>
    </submittedName>
</protein>
<keyword evidence="2" id="KW-0812">Transmembrane</keyword>
<organism evidence="3 4">
    <name type="scientific">Rubroshorea leprosula</name>
    <dbReference type="NCBI Taxonomy" id="152421"/>
    <lineage>
        <taxon>Eukaryota</taxon>
        <taxon>Viridiplantae</taxon>
        <taxon>Streptophyta</taxon>
        <taxon>Embryophyta</taxon>
        <taxon>Tracheophyta</taxon>
        <taxon>Spermatophyta</taxon>
        <taxon>Magnoliopsida</taxon>
        <taxon>eudicotyledons</taxon>
        <taxon>Gunneridae</taxon>
        <taxon>Pentapetalae</taxon>
        <taxon>rosids</taxon>
        <taxon>malvids</taxon>
        <taxon>Malvales</taxon>
        <taxon>Dipterocarpaceae</taxon>
        <taxon>Rubroshorea</taxon>
    </lineage>
</organism>
<feature type="transmembrane region" description="Helical" evidence="2">
    <location>
        <begin position="177"/>
        <end position="195"/>
    </location>
</feature>
<dbReference type="GO" id="GO:0005085">
    <property type="term" value="F:guanyl-nucleotide exchange factor activity"/>
    <property type="evidence" value="ECO:0007669"/>
    <property type="project" value="InterPro"/>
</dbReference>
<feature type="region of interest" description="Disordered" evidence="1">
    <location>
        <begin position="129"/>
        <end position="163"/>
    </location>
</feature>
<comment type="caution">
    <text evidence="3">The sequence shown here is derived from an EMBL/GenBank/DDBJ whole genome shotgun (WGS) entry which is preliminary data.</text>
</comment>
<dbReference type="PANTHER" id="PTHR23317:SF76">
    <property type="entry name" value="LD20667P"/>
    <property type="match status" value="1"/>
</dbReference>
<sequence length="213" mass="24096">MQDTNKVSSKPRVLFYLDALSASMCLLIQLEKPATEEGGVTPSVYSCKEPVHLTERERQKLQVWSRIMPYRESFAWAIVHKPVKGVLRLEIEKHQTSNAELENISESASMTNESMDIGDQVTDAMFIKSSNNRSDGPQNSNSKWIPSDEKNASRNGNTPGNPDLNVGDVSRMPFLRLYFLFIFLLHFSCLFAWLIGNNQGIFLVFCKYGLPIS</sequence>
<dbReference type="PANTHER" id="PTHR23317">
    <property type="entry name" value="DEDICATOR OF CYTOKINESIS DOCK"/>
    <property type="match status" value="1"/>
</dbReference>
<gene>
    <name evidence="3" type="ORF">SLEP1_g55902</name>
</gene>
<dbReference type="AlphaFoldDB" id="A0AAV5MK13"/>